<sequence length="67" mass="7383">MVCHSQLLSSRAYLAYTSSRSLIEASSSNHVRINITVHSATTPALSTFSTKALDLSLHSLHYDECRC</sequence>
<name>A0ABR4CV27_9HELO</name>
<proteinExistence type="predicted"/>
<dbReference type="Proteomes" id="UP001595075">
    <property type="component" value="Unassembled WGS sequence"/>
</dbReference>
<gene>
    <name evidence="1" type="ORF">VTL71DRAFT_11031</name>
</gene>
<comment type="caution">
    <text evidence="1">The sequence shown here is derived from an EMBL/GenBank/DDBJ whole genome shotgun (WGS) entry which is preliminary data.</text>
</comment>
<keyword evidence="2" id="KW-1185">Reference proteome</keyword>
<dbReference type="EMBL" id="JAZHXI010000003">
    <property type="protein sequence ID" value="KAL2073705.1"/>
    <property type="molecule type" value="Genomic_DNA"/>
</dbReference>
<protein>
    <submittedName>
        <fullName evidence="1">Uncharacterized protein</fullName>
    </submittedName>
</protein>
<organism evidence="1 2">
    <name type="scientific">Oculimacula yallundae</name>
    <dbReference type="NCBI Taxonomy" id="86028"/>
    <lineage>
        <taxon>Eukaryota</taxon>
        <taxon>Fungi</taxon>
        <taxon>Dikarya</taxon>
        <taxon>Ascomycota</taxon>
        <taxon>Pezizomycotina</taxon>
        <taxon>Leotiomycetes</taxon>
        <taxon>Helotiales</taxon>
        <taxon>Ploettnerulaceae</taxon>
        <taxon>Oculimacula</taxon>
    </lineage>
</organism>
<accession>A0ABR4CV27</accession>
<feature type="non-terminal residue" evidence="1">
    <location>
        <position position="67"/>
    </location>
</feature>
<evidence type="ECO:0000313" key="1">
    <source>
        <dbReference type="EMBL" id="KAL2073705.1"/>
    </source>
</evidence>
<reference evidence="1 2" key="1">
    <citation type="journal article" date="2024" name="Commun. Biol.">
        <title>Comparative genomic analysis of thermophilic fungi reveals convergent evolutionary adaptations and gene losses.</title>
        <authorList>
            <person name="Steindorff A.S."/>
            <person name="Aguilar-Pontes M.V."/>
            <person name="Robinson A.J."/>
            <person name="Andreopoulos B."/>
            <person name="LaButti K."/>
            <person name="Kuo A."/>
            <person name="Mondo S."/>
            <person name="Riley R."/>
            <person name="Otillar R."/>
            <person name="Haridas S."/>
            <person name="Lipzen A."/>
            <person name="Grimwood J."/>
            <person name="Schmutz J."/>
            <person name="Clum A."/>
            <person name="Reid I.D."/>
            <person name="Moisan M.C."/>
            <person name="Butler G."/>
            <person name="Nguyen T.T.M."/>
            <person name="Dewar K."/>
            <person name="Conant G."/>
            <person name="Drula E."/>
            <person name="Henrissat B."/>
            <person name="Hansel C."/>
            <person name="Singer S."/>
            <person name="Hutchinson M.I."/>
            <person name="de Vries R.P."/>
            <person name="Natvig D.O."/>
            <person name="Powell A.J."/>
            <person name="Tsang A."/>
            <person name="Grigoriev I.V."/>
        </authorList>
    </citation>
    <scope>NUCLEOTIDE SEQUENCE [LARGE SCALE GENOMIC DNA]</scope>
    <source>
        <strain evidence="1 2">CBS 494.80</strain>
    </source>
</reference>
<evidence type="ECO:0000313" key="2">
    <source>
        <dbReference type="Proteomes" id="UP001595075"/>
    </source>
</evidence>